<dbReference type="Proteomes" id="UP001054945">
    <property type="component" value="Unassembled WGS sequence"/>
</dbReference>
<accession>A0AAV4XMG5</accession>
<name>A0AAV4XMG5_CAEEX</name>
<gene>
    <name evidence="1" type="ORF">CEXT_161541</name>
</gene>
<reference evidence="1 2" key="1">
    <citation type="submission" date="2021-06" db="EMBL/GenBank/DDBJ databases">
        <title>Caerostris extrusa draft genome.</title>
        <authorList>
            <person name="Kono N."/>
            <person name="Arakawa K."/>
        </authorList>
    </citation>
    <scope>NUCLEOTIDE SEQUENCE [LARGE SCALE GENOMIC DNA]</scope>
</reference>
<organism evidence="1 2">
    <name type="scientific">Caerostris extrusa</name>
    <name type="common">Bark spider</name>
    <name type="synonym">Caerostris bankana</name>
    <dbReference type="NCBI Taxonomy" id="172846"/>
    <lineage>
        <taxon>Eukaryota</taxon>
        <taxon>Metazoa</taxon>
        <taxon>Ecdysozoa</taxon>
        <taxon>Arthropoda</taxon>
        <taxon>Chelicerata</taxon>
        <taxon>Arachnida</taxon>
        <taxon>Araneae</taxon>
        <taxon>Araneomorphae</taxon>
        <taxon>Entelegynae</taxon>
        <taxon>Araneoidea</taxon>
        <taxon>Araneidae</taxon>
        <taxon>Caerostris</taxon>
    </lineage>
</organism>
<comment type="caution">
    <text evidence="1">The sequence shown here is derived from an EMBL/GenBank/DDBJ whole genome shotgun (WGS) entry which is preliminary data.</text>
</comment>
<proteinExistence type="predicted"/>
<dbReference type="AlphaFoldDB" id="A0AAV4XMG5"/>
<dbReference type="EMBL" id="BPLR01018029">
    <property type="protein sequence ID" value="GIY96297.1"/>
    <property type="molecule type" value="Genomic_DNA"/>
</dbReference>
<evidence type="ECO:0000313" key="2">
    <source>
        <dbReference type="Proteomes" id="UP001054945"/>
    </source>
</evidence>
<keyword evidence="2" id="KW-1185">Reference proteome</keyword>
<protein>
    <submittedName>
        <fullName evidence="1">Uncharacterized protein</fullName>
    </submittedName>
</protein>
<sequence>MDCYGKSKGWNVLTKNKNILDATNIRSARAYSPRRKDARRSREYQEKISMTLKEIRSIECRGLEVNYSAYYRTSTAATAKPPQTGDDPLFGSLDDFDHEGKNVRKSYKRCEIGTPKSPTWKGVAFYSPVDKLGQ</sequence>
<evidence type="ECO:0000313" key="1">
    <source>
        <dbReference type="EMBL" id="GIY96297.1"/>
    </source>
</evidence>